<dbReference type="EMBL" id="BOOG01000008">
    <property type="protein sequence ID" value="GIH68441.1"/>
    <property type="molecule type" value="Genomic_DNA"/>
</dbReference>
<protein>
    <recommendedName>
        <fullName evidence="1">ACT domain-containing protein</fullName>
    </recommendedName>
</protein>
<name>A0A8J3R3D8_9ACTN</name>
<feature type="domain" description="ACT" evidence="1">
    <location>
        <begin position="38"/>
        <end position="111"/>
    </location>
</feature>
<comment type="caution">
    <text evidence="2">The sequence shown here is derived from an EMBL/GenBank/DDBJ whole genome shotgun (WGS) entry which is preliminary data.</text>
</comment>
<evidence type="ECO:0000313" key="2">
    <source>
        <dbReference type="EMBL" id="GIH68441.1"/>
    </source>
</evidence>
<dbReference type="SUPFAM" id="SSF55021">
    <property type="entry name" value="ACT-like"/>
    <property type="match status" value="1"/>
</dbReference>
<dbReference type="PROSITE" id="PS51671">
    <property type="entry name" value="ACT"/>
    <property type="match status" value="1"/>
</dbReference>
<gene>
    <name evidence="2" type="ORF">Mth01_06940</name>
</gene>
<keyword evidence="3" id="KW-1185">Reference proteome</keyword>
<dbReference type="AlphaFoldDB" id="A0A8J3R3D8"/>
<proteinExistence type="predicted"/>
<dbReference type="Proteomes" id="UP000610966">
    <property type="component" value="Unassembled WGS sequence"/>
</dbReference>
<reference evidence="2" key="1">
    <citation type="submission" date="2021-01" db="EMBL/GenBank/DDBJ databases">
        <title>Whole genome shotgun sequence of Sphaerimonospora thailandensis NBRC 107569.</title>
        <authorList>
            <person name="Komaki H."/>
            <person name="Tamura T."/>
        </authorList>
    </citation>
    <scope>NUCLEOTIDE SEQUENCE</scope>
    <source>
        <strain evidence="2">NBRC 107569</strain>
    </source>
</reference>
<organism evidence="2 3">
    <name type="scientific">Sphaerimonospora thailandensis</name>
    <dbReference type="NCBI Taxonomy" id="795644"/>
    <lineage>
        <taxon>Bacteria</taxon>
        <taxon>Bacillati</taxon>
        <taxon>Actinomycetota</taxon>
        <taxon>Actinomycetes</taxon>
        <taxon>Streptosporangiales</taxon>
        <taxon>Streptosporangiaceae</taxon>
        <taxon>Sphaerimonospora</taxon>
    </lineage>
</organism>
<sequence length="249" mass="26548">MQKGLLSTRARPTAATAAKPVSETVGVALLEVVGMLLRLRVSLPDRPGVLGQVARAFGVMGADILQVTVLERQAGRAVDDFTVFWPGLFEPGELRDRICVVPGARVESVWPTREAPGTSPDYDLLGHVAAEPERAVVTLVDAMPDVVSAEWAVAVDSGSGMVLHGSWQAPEDVSAADLTPLRASALTRDGLHLACVPMDGAHLVVAREQGPPFHQAELDKISRLTGIVCALVRSTTDREPRETQRSNTP</sequence>
<dbReference type="InterPro" id="IPR045865">
    <property type="entry name" value="ACT-like_dom_sf"/>
</dbReference>
<accession>A0A8J3R3D8</accession>
<evidence type="ECO:0000259" key="1">
    <source>
        <dbReference type="PROSITE" id="PS51671"/>
    </source>
</evidence>
<dbReference type="InterPro" id="IPR002912">
    <property type="entry name" value="ACT_dom"/>
</dbReference>
<evidence type="ECO:0000313" key="3">
    <source>
        <dbReference type="Proteomes" id="UP000610966"/>
    </source>
</evidence>